<dbReference type="InterPro" id="IPR008462">
    <property type="entry name" value="CsbD"/>
</dbReference>
<feature type="domain" description="CsbD-like" evidence="3">
    <location>
        <begin position="4"/>
        <end position="56"/>
    </location>
</feature>
<dbReference type="Gene3D" id="1.10.1470.10">
    <property type="entry name" value="YjbJ"/>
    <property type="match status" value="1"/>
</dbReference>
<gene>
    <name evidence="4" type="ORF">GCM10011396_24330</name>
</gene>
<keyword evidence="5" id="KW-1185">Reference proteome</keyword>
<dbReference type="AlphaFoldDB" id="A0A916UJU3"/>
<dbReference type="EMBL" id="BMED01000002">
    <property type="protein sequence ID" value="GGC76207.1"/>
    <property type="molecule type" value="Genomic_DNA"/>
</dbReference>
<dbReference type="InterPro" id="IPR036629">
    <property type="entry name" value="YjbJ_sf"/>
</dbReference>
<reference evidence="4" key="1">
    <citation type="journal article" date="2014" name="Int. J. Syst. Evol. Microbiol.">
        <title>Complete genome sequence of Corynebacterium casei LMG S-19264T (=DSM 44701T), isolated from a smear-ripened cheese.</title>
        <authorList>
            <consortium name="US DOE Joint Genome Institute (JGI-PGF)"/>
            <person name="Walter F."/>
            <person name="Albersmeier A."/>
            <person name="Kalinowski J."/>
            <person name="Ruckert C."/>
        </authorList>
    </citation>
    <scope>NUCLEOTIDE SEQUENCE</scope>
    <source>
        <strain evidence="4">CGMCC 1.10998</strain>
    </source>
</reference>
<evidence type="ECO:0000259" key="3">
    <source>
        <dbReference type="Pfam" id="PF05532"/>
    </source>
</evidence>
<feature type="compositionally biased region" description="Basic and acidic residues" evidence="2">
    <location>
        <begin position="20"/>
        <end position="43"/>
    </location>
</feature>
<dbReference type="SUPFAM" id="SSF69047">
    <property type="entry name" value="Hypothetical protein YjbJ"/>
    <property type="match status" value="1"/>
</dbReference>
<comment type="similarity">
    <text evidence="1">Belongs to the UPF0337 (CsbD) family.</text>
</comment>
<proteinExistence type="inferred from homology"/>
<protein>
    <recommendedName>
        <fullName evidence="3">CsbD-like domain-containing protein</fullName>
    </recommendedName>
</protein>
<evidence type="ECO:0000313" key="5">
    <source>
        <dbReference type="Proteomes" id="UP000637423"/>
    </source>
</evidence>
<reference evidence="4" key="2">
    <citation type="submission" date="2020-09" db="EMBL/GenBank/DDBJ databases">
        <authorList>
            <person name="Sun Q."/>
            <person name="Zhou Y."/>
        </authorList>
    </citation>
    <scope>NUCLEOTIDE SEQUENCE</scope>
    <source>
        <strain evidence="4">CGMCC 1.10998</strain>
    </source>
</reference>
<organism evidence="4 5">
    <name type="scientific">Undibacterium terreum</name>
    <dbReference type="NCBI Taxonomy" id="1224302"/>
    <lineage>
        <taxon>Bacteria</taxon>
        <taxon>Pseudomonadati</taxon>
        <taxon>Pseudomonadota</taxon>
        <taxon>Betaproteobacteria</taxon>
        <taxon>Burkholderiales</taxon>
        <taxon>Oxalobacteraceae</taxon>
        <taxon>Undibacterium</taxon>
    </lineage>
</organism>
<comment type="caution">
    <text evidence="4">The sequence shown here is derived from an EMBL/GenBank/DDBJ whole genome shotgun (WGS) entry which is preliminary data.</text>
</comment>
<evidence type="ECO:0000256" key="2">
    <source>
        <dbReference type="SAM" id="MobiDB-lite"/>
    </source>
</evidence>
<dbReference type="Proteomes" id="UP000637423">
    <property type="component" value="Unassembled WGS sequence"/>
</dbReference>
<evidence type="ECO:0000256" key="1">
    <source>
        <dbReference type="ARBA" id="ARBA00009129"/>
    </source>
</evidence>
<dbReference type="Pfam" id="PF05532">
    <property type="entry name" value="CsbD"/>
    <property type="match status" value="1"/>
</dbReference>
<dbReference type="RefSeq" id="WP_188566307.1">
    <property type="nucleotide sequence ID" value="NZ_BMED01000002.1"/>
</dbReference>
<name>A0A916UJU3_9BURK</name>
<evidence type="ECO:0000313" key="4">
    <source>
        <dbReference type="EMBL" id="GGC76207.1"/>
    </source>
</evidence>
<sequence>MNSDQVKGAAKDAIGKVQKEAGKMVGSKEQEAKGAAKQVEGKTQKGIGNVKEAIKDASKK</sequence>
<accession>A0A916UJU3</accession>
<feature type="region of interest" description="Disordered" evidence="2">
    <location>
        <begin position="20"/>
        <end position="60"/>
    </location>
</feature>